<keyword evidence="4" id="KW-0328">Glycosyltransferase</keyword>
<dbReference type="EC" id="2.4.1.250" evidence="4"/>
<dbReference type="PANTHER" id="PTHR46401:SF2">
    <property type="entry name" value="GLYCOSYLTRANSFERASE WBBK-RELATED"/>
    <property type="match status" value="1"/>
</dbReference>
<keyword evidence="1 4" id="KW-0808">Transferase</keyword>
<dbReference type="AlphaFoldDB" id="A0A9N8QYS1"/>
<feature type="domain" description="Glycosyl transferase family 1" evidence="2">
    <location>
        <begin position="218"/>
        <end position="373"/>
    </location>
</feature>
<evidence type="ECO:0000259" key="2">
    <source>
        <dbReference type="Pfam" id="PF00534"/>
    </source>
</evidence>
<dbReference type="PANTHER" id="PTHR46401">
    <property type="entry name" value="GLYCOSYLTRANSFERASE WBBK-RELATED"/>
    <property type="match status" value="1"/>
</dbReference>
<dbReference type="SUPFAM" id="SSF53756">
    <property type="entry name" value="UDP-Glycosyltransferase/glycogen phosphorylase"/>
    <property type="match status" value="1"/>
</dbReference>
<evidence type="ECO:0000313" key="5">
    <source>
        <dbReference type="Proteomes" id="UP000675121"/>
    </source>
</evidence>
<comment type="caution">
    <text evidence="4">The sequence shown here is derived from an EMBL/GenBank/DDBJ whole genome shotgun (WGS) entry which is preliminary data.</text>
</comment>
<evidence type="ECO:0000256" key="1">
    <source>
        <dbReference type="ARBA" id="ARBA00022679"/>
    </source>
</evidence>
<organism evidence="4 5">
    <name type="scientific">Paraburkholderia domus</name>
    <dbReference type="NCBI Taxonomy" id="2793075"/>
    <lineage>
        <taxon>Bacteria</taxon>
        <taxon>Pseudomonadati</taxon>
        <taxon>Pseudomonadota</taxon>
        <taxon>Betaproteobacteria</taxon>
        <taxon>Burkholderiales</taxon>
        <taxon>Burkholderiaceae</taxon>
        <taxon>Paraburkholderia</taxon>
    </lineage>
</organism>
<protein>
    <submittedName>
        <fullName evidence="4">D-inositol-3-phosphate glycosyltransferase</fullName>
        <ecNumber evidence="4">2.4.1.250</ecNumber>
    </submittedName>
</protein>
<proteinExistence type="predicted"/>
<dbReference type="Proteomes" id="UP000675121">
    <property type="component" value="Unassembled WGS sequence"/>
</dbReference>
<accession>A0A9N8QYS1</accession>
<dbReference type="Pfam" id="PF13439">
    <property type="entry name" value="Glyco_transf_4"/>
    <property type="match status" value="1"/>
</dbReference>
<gene>
    <name evidence="4" type="primary">mshA_7</name>
    <name evidence="4" type="ORF">R70211_02230</name>
</gene>
<feature type="domain" description="Glycosyltransferase subfamily 4-like N-terminal" evidence="3">
    <location>
        <begin position="129"/>
        <end position="200"/>
    </location>
</feature>
<dbReference type="InterPro" id="IPR028098">
    <property type="entry name" value="Glyco_trans_4-like_N"/>
</dbReference>
<keyword evidence="5" id="KW-1185">Reference proteome</keyword>
<dbReference type="RefSeq" id="WP_201139023.1">
    <property type="nucleotide sequence ID" value="NZ_CAJNAS010000005.1"/>
</dbReference>
<dbReference type="Gene3D" id="3.40.50.2000">
    <property type="entry name" value="Glycogen Phosphorylase B"/>
    <property type="match status" value="2"/>
</dbReference>
<dbReference type="CDD" id="cd03809">
    <property type="entry name" value="GT4_MtfB-like"/>
    <property type="match status" value="1"/>
</dbReference>
<evidence type="ECO:0000259" key="3">
    <source>
        <dbReference type="Pfam" id="PF13439"/>
    </source>
</evidence>
<dbReference type="InterPro" id="IPR001296">
    <property type="entry name" value="Glyco_trans_1"/>
</dbReference>
<evidence type="ECO:0000313" key="4">
    <source>
        <dbReference type="EMBL" id="CAE6882876.1"/>
    </source>
</evidence>
<dbReference type="Pfam" id="PF00534">
    <property type="entry name" value="Glycos_transf_1"/>
    <property type="match status" value="1"/>
</dbReference>
<dbReference type="GO" id="GO:0102710">
    <property type="term" value="F:D-inositol-3-phosphate glycosyltransferase activity"/>
    <property type="evidence" value="ECO:0007669"/>
    <property type="project" value="UniProtKB-EC"/>
</dbReference>
<dbReference type="EMBL" id="CAJNAS010000005">
    <property type="protein sequence ID" value="CAE6882876.1"/>
    <property type="molecule type" value="Genomic_DNA"/>
</dbReference>
<sequence>MKQSVETSNARRGEAAVDAALPADASSAQYAQWHGPAAGFAINGKFASQRITGVQRVGYELAMAFQRLFPEDAELPVLIPVNARSDVVLPKAKMVGRWLKGSLWEQLALPFAAGGRTLLSLCNMGPLFVRRQVVMMHDVAIYDLPENYSWKYRLWYRFALSLLKRNARHIVTVSEFSKTRIMERLGVDASRISVVWNGVDHFEKITPDTAILSRLNLQNDGYVLAVGSLSVGKNLSRIVAAMERLSDRHDWKFVVVGGCDLRVFNPRAKASYDVSQNIIAAGFVSDGELRALYENAACFVFPSLYEGFGLPPLEAMSCGCPVIVSREASLPEVCGDAAMYCDAHSVDDIADKVRQMMEDAALRETWRERGRKHARGFRWERSARQLLDVLERELADRPAFMAPVPGSEQKSIS</sequence>
<dbReference type="GO" id="GO:0009103">
    <property type="term" value="P:lipopolysaccharide biosynthetic process"/>
    <property type="evidence" value="ECO:0007669"/>
    <property type="project" value="TreeGrafter"/>
</dbReference>
<name>A0A9N8QYS1_9BURK</name>
<reference evidence="4" key="1">
    <citation type="submission" date="2021-02" db="EMBL/GenBank/DDBJ databases">
        <authorList>
            <person name="Vanwijnsberghe S."/>
        </authorList>
    </citation>
    <scope>NUCLEOTIDE SEQUENCE</scope>
    <source>
        <strain evidence="4">R-70211</strain>
    </source>
</reference>